<reference evidence="1 2" key="1">
    <citation type="submission" date="2016-03" db="EMBL/GenBank/DDBJ databases">
        <authorList>
            <person name="Ploux O."/>
        </authorList>
    </citation>
    <scope>NUCLEOTIDE SEQUENCE [LARGE SCALE GENOMIC DNA]</scope>
    <source>
        <strain evidence="1 2">URUG2</strain>
    </source>
</reference>
<proteinExistence type="predicted"/>
<dbReference type="RefSeq" id="XP_023627015.1">
    <property type="nucleotide sequence ID" value="XM_023771247.1"/>
</dbReference>
<dbReference type="PROSITE" id="PS51257">
    <property type="entry name" value="PROKAR_LIPOPROTEIN"/>
    <property type="match status" value="1"/>
</dbReference>
<name>A0A2D3V926_9PEZI</name>
<evidence type="ECO:0000313" key="1">
    <source>
        <dbReference type="EMBL" id="CZT20126.1"/>
    </source>
</evidence>
<gene>
    <name evidence="1" type="ORF">RCC_05983</name>
</gene>
<sequence length="112" mass="12140">MSKRLDLLLTGYHSGPMSMMTAACEQDAGAVQYVVVIPDPRPCPHKYAPASTVPMVSCATFSTFATAGLRPNVNAYRILQLKWVTEEITVSSHQRENVTKGAAACTAKLRRG</sequence>
<organism evidence="1 2">
    <name type="scientific">Ramularia collo-cygni</name>
    <dbReference type="NCBI Taxonomy" id="112498"/>
    <lineage>
        <taxon>Eukaryota</taxon>
        <taxon>Fungi</taxon>
        <taxon>Dikarya</taxon>
        <taxon>Ascomycota</taxon>
        <taxon>Pezizomycotina</taxon>
        <taxon>Dothideomycetes</taxon>
        <taxon>Dothideomycetidae</taxon>
        <taxon>Mycosphaerellales</taxon>
        <taxon>Mycosphaerellaceae</taxon>
        <taxon>Ramularia</taxon>
    </lineage>
</organism>
<dbReference type="Proteomes" id="UP000225277">
    <property type="component" value="Unassembled WGS sequence"/>
</dbReference>
<evidence type="ECO:0000313" key="2">
    <source>
        <dbReference type="Proteomes" id="UP000225277"/>
    </source>
</evidence>
<dbReference type="EMBL" id="FJUY01000008">
    <property type="protein sequence ID" value="CZT20126.1"/>
    <property type="molecule type" value="Genomic_DNA"/>
</dbReference>
<keyword evidence="2" id="KW-1185">Reference proteome</keyword>
<protein>
    <submittedName>
        <fullName evidence="1">Uncharacterized protein</fullName>
    </submittedName>
</protein>
<dbReference type="AlphaFoldDB" id="A0A2D3V926"/>
<accession>A0A2D3V926</accession>
<dbReference type="GeneID" id="35601129"/>